<keyword evidence="1" id="KW-0547">Nucleotide-binding</keyword>
<dbReference type="SUPFAM" id="SSF48452">
    <property type="entry name" value="TPR-like"/>
    <property type="match status" value="1"/>
</dbReference>
<dbReference type="SUPFAM" id="SSF46894">
    <property type="entry name" value="C-terminal effector domain of the bipartite response regulators"/>
    <property type="match status" value="1"/>
</dbReference>
<dbReference type="PROSITE" id="PS50043">
    <property type="entry name" value="HTH_LUXR_2"/>
    <property type="match status" value="1"/>
</dbReference>
<dbReference type="InterPro" id="IPR011990">
    <property type="entry name" value="TPR-like_helical_dom_sf"/>
</dbReference>
<feature type="domain" description="HTH luxR-type" evidence="4">
    <location>
        <begin position="910"/>
        <end position="973"/>
    </location>
</feature>
<dbReference type="EMBL" id="BAABHM010000011">
    <property type="protein sequence ID" value="GAA4701267.1"/>
    <property type="molecule type" value="Genomic_DNA"/>
</dbReference>
<evidence type="ECO:0000313" key="6">
    <source>
        <dbReference type="Proteomes" id="UP001500843"/>
    </source>
</evidence>
<name>A0ABP8X5J7_9MICO</name>
<dbReference type="InterPro" id="IPR000792">
    <property type="entry name" value="Tscrpt_reg_LuxR_C"/>
</dbReference>
<dbReference type="RefSeq" id="WP_253867290.1">
    <property type="nucleotide sequence ID" value="NZ_BAABHM010000011.1"/>
</dbReference>
<sequence>MPVPRARLVGRARELAALRTALDDVRSQTNRTIVIAGEAGIGKTRLLDELTARADGVTVLSGQCADSGSGPVPYAALAGLLHGTVQAIGPEATVAAAGPAADALSAVAPQLVAPASDAGADRIPEVFADLLATFAAERPVAVIMEDLHWSDDITRAVALRLARTAPPGLLLLLTYRSDDVGRTHPLRAVMAELDRARLTTRLDLSRLGEPEIREMAQDLLGAPAGRDGHHDQGIEREALADLADRSEGVPFYVEELVGFLGTDLPDSLRDILLLRYWSLSGEARALCRVVAAAGPRVWHDVLDDVLADSSGGSGKPVGAGVGPDPEETARAAVDAQVLVATDVGYTFRHALVQEAVYGELLPGERRRLHAAYARALERALVRRARSVAKLSRIADHWWRAGMLDKALAAAVVGHDAAADGAASSTAVTLGERSLELWEQVPDAEAVAGLPHHELLRRVAESLRASTRTTRALAVAHEAIDEWPDDDPAGLARALCDTALIAGHAGSDEGPRLIDRALALVEPGRDDAVRGQLLILRARHAMLDGRPHEGIEAATAAYEAGTAIGSAEVVSVALNLRGVSRVQLGDTGGFAEIDAGREAAEDSWQGLSRYYINGSDVRLHGGDWAGAAKIAEEGVAVARRHGSSEGSRIMIEGNLVDAWIGRGDWTEAAAWYERIVPLIHDSVYTAYLSERLTWLTMWRGDVERAQAEARRKAATWERFGRLEEQIRSRTSTTMAELALLRDDPAEALERVSAVIAPDRTRSAAYDLPQLAVAAQAIARLRAAGHVVDDTGYRAALAECAGWPTFPVWSAMFEAELGTGSWTAAVDVPDPRPAHLRPYALYREGARLLETGDRVGARSALGAAVTEAEKIGAGLVVRLARGLIERAGLLGRAGTAGRTGTAGAVGADAPPSASGPDPLTAREQQVLALVAEGLTNGQIAERLFISAKTVSVHVSAILRKLGVASRTEAALRAAR</sequence>
<dbReference type="Pfam" id="PF13191">
    <property type="entry name" value="AAA_16"/>
    <property type="match status" value="1"/>
</dbReference>
<evidence type="ECO:0000256" key="1">
    <source>
        <dbReference type="ARBA" id="ARBA00022741"/>
    </source>
</evidence>
<dbReference type="InterPro" id="IPR041664">
    <property type="entry name" value="AAA_16"/>
</dbReference>
<dbReference type="Pfam" id="PF00196">
    <property type="entry name" value="GerE"/>
    <property type="match status" value="1"/>
</dbReference>
<reference evidence="6" key="1">
    <citation type="journal article" date="2019" name="Int. J. Syst. Evol. Microbiol.">
        <title>The Global Catalogue of Microorganisms (GCM) 10K type strain sequencing project: providing services to taxonomists for standard genome sequencing and annotation.</title>
        <authorList>
            <consortium name="The Broad Institute Genomics Platform"/>
            <consortium name="The Broad Institute Genome Sequencing Center for Infectious Disease"/>
            <person name="Wu L."/>
            <person name="Ma J."/>
        </authorList>
    </citation>
    <scope>NUCLEOTIDE SEQUENCE [LARGE SCALE GENOMIC DNA]</scope>
    <source>
        <strain evidence="6">JCM 17975</strain>
    </source>
</reference>
<keyword evidence="2" id="KW-0067">ATP-binding</keyword>
<dbReference type="InterPro" id="IPR027417">
    <property type="entry name" value="P-loop_NTPase"/>
</dbReference>
<dbReference type="PANTHER" id="PTHR16305:SF35">
    <property type="entry name" value="TRANSCRIPTIONAL ACTIVATOR DOMAIN"/>
    <property type="match status" value="1"/>
</dbReference>
<evidence type="ECO:0000313" key="5">
    <source>
        <dbReference type="EMBL" id="GAA4701267.1"/>
    </source>
</evidence>
<dbReference type="Gene3D" id="1.10.10.10">
    <property type="entry name" value="Winged helix-like DNA-binding domain superfamily/Winged helix DNA-binding domain"/>
    <property type="match status" value="1"/>
</dbReference>
<dbReference type="InterPro" id="IPR036388">
    <property type="entry name" value="WH-like_DNA-bd_sf"/>
</dbReference>
<dbReference type="InterPro" id="IPR016032">
    <property type="entry name" value="Sig_transdc_resp-reg_C-effctor"/>
</dbReference>
<organism evidence="5 6">
    <name type="scientific">Promicromonospora umidemergens</name>
    <dbReference type="NCBI Taxonomy" id="629679"/>
    <lineage>
        <taxon>Bacteria</taxon>
        <taxon>Bacillati</taxon>
        <taxon>Actinomycetota</taxon>
        <taxon>Actinomycetes</taxon>
        <taxon>Micrococcales</taxon>
        <taxon>Promicromonosporaceae</taxon>
        <taxon>Promicromonospora</taxon>
    </lineage>
</organism>
<dbReference type="PRINTS" id="PR00038">
    <property type="entry name" value="HTHLUXR"/>
</dbReference>
<feature type="region of interest" description="Disordered" evidence="3">
    <location>
        <begin position="898"/>
        <end position="917"/>
    </location>
</feature>
<dbReference type="SMART" id="SM00421">
    <property type="entry name" value="HTH_LUXR"/>
    <property type="match status" value="1"/>
</dbReference>
<dbReference type="PANTHER" id="PTHR16305">
    <property type="entry name" value="TESTICULAR SOLUBLE ADENYLYL CYCLASE"/>
    <property type="match status" value="1"/>
</dbReference>
<dbReference type="SUPFAM" id="SSF52540">
    <property type="entry name" value="P-loop containing nucleoside triphosphate hydrolases"/>
    <property type="match status" value="1"/>
</dbReference>
<dbReference type="Gene3D" id="3.40.50.300">
    <property type="entry name" value="P-loop containing nucleotide triphosphate hydrolases"/>
    <property type="match status" value="1"/>
</dbReference>
<dbReference type="Proteomes" id="UP001500843">
    <property type="component" value="Unassembled WGS sequence"/>
</dbReference>
<gene>
    <name evidence="5" type="ORF">GCM10023198_22950</name>
</gene>
<evidence type="ECO:0000259" key="4">
    <source>
        <dbReference type="PROSITE" id="PS50043"/>
    </source>
</evidence>
<proteinExistence type="predicted"/>
<protein>
    <submittedName>
        <fullName evidence="5">LuxR family transcriptional regulator</fullName>
    </submittedName>
</protein>
<evidence type="ECO:0000256" key="2">
    <source>
        <dbReference type="ARBA" id="ARBA00022840"/>
    </source>
</evidence>
<dbReference type="Gene3D" id="1.25.40.10">
    <property type="entry name" value="Tetratricopeptide repeat domain"/>
    <property type="match status" value="1"/>
</dbReference>
<evidence type="ECO:0000256" key="3">
    <source>
        <dbReference type="SAM" id="MobiDB-lite"/>
    </source>
</evidence>
<dbReference type="CDD" id="cd06170">
    <property type="entry name" value="LuxR_C_like"/>
    <property type="match status" value="1"/>
</dbReference>
<dbReference type="PROSITE" id="PS00622">
    <property type="entry name" value="HTH_LUXR_1"/>
    <property type="match status" value="1"/>
</dbReference>
<keyword evidence="6" id="KW-1185">Reference proteome</keyword>
<feature type="compositionally biased region" description="Low complexity" evidence="3">
    <location>
        <begin position="898"/>
        <end position="916"/>
    </location>
</feature>
<accession>A0ABP8X5J7</accession>
<comment type="caution">
    <text evidence="5">The sequence shown here is derived from an EMBL/GenBank/DDBJ whole genome shotgun (WGS) entry which is preliminary data.</text>
</comment>